<dbReference type="PANTHER" id="PTHR46796">
    <property type="entry name" value="HTH-TYPE TRANSCRIPTIONAL ACTIVATOR RHAS-RELATED"/>
    <property type="match status" value="1"/>
</dbReference>
<dbReference type="SUPFAM" id="SSF51215">
    <property type="entry name" value="Regulatory protein AraC"/>
    <property type="match status" value="1"/>
</dbReference>
<feature type="compositionally biased region" description="Basic and acidic residues" evidence="5">
    <location>
        <begin position="100"/>
        <end position="110"/>
    </location>
</feature>
<dbReference type="InterPro" id="IPR018060">
    <property type="entry name" value="HTH_AraC"/>
</dbReference>
<feature type="region of interest" description="Disordered" evidence="5">
    <location>
        <begin position="97"/>
        <end position="117"/>
    </location>
</feature>
<evidence type="ECO:0000313" key="7">
    <source>
        <dbReference type="EMBL" id="MBB6674435.1"/>
    </source>
</evidence>
<dbReference type="PROSITE" id="PS00041">
    <property type="entry name" value="HTH_ARAC_FAMILY_1"/>
    <property type="match status" value="1"/>
</dbReference>
<dbReference type="SMART" id="SM00342">
    <property type="entry name" value="HTH_ARAC"/>
    <property type="match status" value="1"/>
</dbReference>
<name>A0A7X0RVM3_9BACL</name>
<dbReference type="PROSITE" id="PS01124">
    <property type="entry name" value="HTH_ARAC_FAMILY_2"/>
    <property type="match status" value="1"/>
</dbReference>
<dbReference type="RefSeq" id="WP_185672299.1">
    <property type="nucleotide sequence ID" value="NZ_JACJVP010000047.1"/>
</dbReference>
<keyword evidence="8" id="KW-1185">Reference proteome</keyword>
<keyword evidence="4" id="KW-0804">Transcription</keyword>
<dbReference type="Proteomes" id="UP000547209">
    <property type="component" value="Unassembled WGS sequence"/>
</dbReference>
<evidence type="ECO:0000256" key="4">
    <source>
        <dbReference type="ARBA" id="ARBA00023163"/>
    </source>
</evidence>
<sequence length="291" mass="31681">MRIGTLDAIAPTVNFASRATAPAGSNFGIRVIPDCQLFYVVSGRAELRLAGQSHPIRDGECVYYGPERATRLSVLESTDYFSLHFHWHHPSPAPVHPAHGIREASPRSLDEGSPTSTTLDLPPFGEVAIPTLLSVSGLEPILARMVKEYELEQPGCAIALRALMMQAVAVLVRQLLGSRPPAGAASRIEPAIAAMQAEPARGWTVAQLAALCGYHPIHFAKLFKEEIGLPPKPYLIGERIKQAKRALLQGVKVEAISERLGYASIHHFSHQFKQVTGLTPTQFRLQGSSFE</sequence>
<accession>A0A7X0RVM3</accession>
<dbReference type="InterPro" id="IPR050204">
    <property type="entry name" value="AraC_XylS_family_regulators"/>
</dbReference>
<reference evidence="7 8" key="1">
    <citation type="submission" date="2020-08" db="EMBL/GenBank/DDBJ databases">
        <title>Cohnella phylogeny.</title>
        <authorList>
            <person name="Dunlap C."/>
        </authorList>
    </citation>
    <scope>NUCLEOTIDE SEQUENCE [LARGE SCALE GENOMIC DNA]</scope>
    <source>
        <strain evidence="7 8">DSM 28246</strain>
    </source>
</reference>
<dbReference type="GO" id="GO:0043565">
    <property type="term" value="F:sequence-specific DNA binding"/>
    <property type="evidence" value="ECO:0007669"/>
    <property type="project" value="InterPro"/>
</dbReference>
<evidence type="ECO:0000313" key="8">
    <source>
        <dbReference type="Proteomes" id="UP000547209"/>
    </source>
</evidence>
<dbReference type="Gene3D" id="2.60.120.10">
    <property type="entry name" value="Jelly Rolls"/>
    <property type="match status" value="1"/>
</dbReference>
<evidence type="ECO:0000256" key="2">
    <source>
        <dbReference type="ARBA" id="ARBA00023125"/>
    </source>
</evidence>
<keyword evidence="1" id="KW-0805">Transcription regulation</keyword>
<dbReference type="PRINTS" id="PR00032">
    <property type="entry name" value="HTHARAC"/>
</dbReference>
<dbReference type="SUPFAM" id="SSF46689">
    <property type="entry name" value="Homeodomain-like"/>
    <property type="match status" value="2"/>
</dbReference>
<evidence type="ECO:0000256" key="5">
    <source>
        <dbReference type="SAM" id="MobiDB-lite"/>
    </source>
</evidence>
<dbReference type="Pfam" id="PF12833">
    <property type="entry name" value="HTH_18"/>
    <property type="match status" value="1"/>
</dbReference>
<evidence type="ECO:0000256" key="3">
    <source>
        <dbReference type="ARBA" id="ARBA00023159"/>
    </source>
</evidence>
<proteinExistence type="predicted"/>
<dbReference type="InterPro" id="IPR020449">
    <property type="entry name" value="Tscrpt_reg_AraC-type_HTH"/>
</dbReference>
<keyword evidence="2" id="KW-0238">DNA-binding</keyword>
<protein>
    <submittedName>
        <fullName evidence="7">Helix-turn-helix transcriptional regulator</fullName>
    </submittedName>
</protein>
<dbReference type="GO" id="GO:0003700">
    <property type="term" value="F:DNA-binding transcription factor activity"/>
    <property type="evidence" value="ECO:0007669"/>
    <property type="project" value="InterPro"/>
</dbReference>
<evidence type="ECO:0000259" key="6">
    <source>
        <dbReference type="PROSITE" id="PS01124"/>
    </source>
</evidence>
<evidence type="ECO:0000256" key="1">
    <source>
        <dbReference type="ARBA" id="ARBA00023015"/>
    </source>
</evidence>
<dbReference type="AlphaFoldDB" id="A0A7X0RVM3"/>
<dbReference type="EMBL" id="JACJVP010000047">
    <property type="protein sequence ID" value="MBB6674435.1"/>
    <property type="molecule type" value="Genomic_DNA"/>
</dbReference>
<organism evidence="7 8">
    <name type="scientific">Cohnella nanjingensis</name>
    <dbReference type="NCBI Taxonomy" id="1387779"/>
    <lineage>
        <taxon>Bacteria</taxon>
        <taxon>Bacillati</taxon>
        <taxon>Bacillota</taxon>
        <taxon>Bacilli</taxon>
        <taxon>Bacillales</taxon>
        <taxon>Paenibacillaceae</taxon>
        <taxon>Cohnella</taxon>
    </lineage>
</organism>
<gene>
    <name evidence="7" type="ORF">H7C19_27505</name>
</gene>
<comment type="caution">
    <text evidence="7">The sequence shown here is derived from an EMBL/GenBank/DDBJ whole genome shotgun (WGS) entry which is preliminary data.</text>
</comment>
<dbReference type="InterPro" id="IPR014710">
    <property type="entry name" value="RmlC-like_jellyroll"/>
</dbReference>
<dbReference type="Gene3D" id="1.10.10.60">
    <property type="entry name" value="Homeodomain-like"/>
    <property type="match status" value="2"/>
</dbReference>
<dbReference type="InterPro" id="IPR037923">
    <property type="entry name" value="HTH-like"/>
</dbReference>
<dbReference type="InterPro" id="IPR009057">
    <property type="entry name" value="Homeodomain-like_sf"/>
</dbReference>
<feature type="domain" description="HTH araC/xylS-type" evidence="6">
    <location>
        <begin position="189"/>
        <end position="286"/>
    </location>
</feature>
<keyword evidence="3" id="KW-0010">Activator</keyword>
<dbReference type="InterPro" id="IPR018062">
    <property type="entry name" value="HTH_AraC-typ_CS"/>
</dbReference>